<sequence>MIAKIDSIESASAVGEGKGDDIADKVAKKKEERDDPFSSSYKDKNEKSASVTRVKGKSYGNQDSEDGHKSDDDSDQDEDDKKKKKKKSKLEEADECTCTDDKEDAECPVHGDHKDEKEVEESAVNPLMIPAINRKSNARGGNFPLSLDQVRSGEIGQIQKLAGIGNNNFKGLKPVHSLPKGPAGPRGLNESFDQAMAEEQVDEVTAPGQEGWVKANKERFIKQYGEEKGLKTLYSTAWKRHHAANESKNLEECYDQAMMAQPEETGMNINSSMDTKTGSKSLTVSAQGQAAEELAQILKLSGLLDGGASHEMEPEVVDIELDEYANEPNPITQSAEVQFNSGNDMHRKKHSQTVGAPVAIGNLAEQQKLAEIERRLMAQLNELKVVSEKAKPDTKKKGAAPKKGVNPFAKKDDVEEAINTGASLKRFKDDPRGNQKLPATPKKELDEFDIDTLNQLASHPMAGTLAAAGGAAIGATIGKGITKAADWYKNRQEKKAQDHDMRGNKVAEGKKSK</sequence>
<reference evidence="3" key="1">
    <citation type="submission" date="2020-05" db="EMBL/GenBank/DDBJ databases">
        <authorList>
            <person name="Chiriac C."/>
            <person name="Salcher M."/>
            <person name="Ghai R."/>
            <person name="Kavagutti S V."/>
        </authorList>
    </citation>
    <scope>NUCLEOTIDE SEQUENCE</scope>
</reference>
<evidence type="ECO:0000313" key="3">
    <source>
        <dbReference type="EMBL" id="CAB4221311.1"/>
    </source>
</evidence>
<feature type="region of interest" description="Disordered" evidence="2">
    <location>
        <begin position="488"/>
        <end position="513"/>
    </location>
</feature>
<feature type="coiled-coil region" evidence="1">
    <location>
        <begin position="362"/>
        <end position="389"/>
    </location>
</feature>
<protein>
    <submittedName>
        <fullName evidence="3">Uncharacterized protein</fullName>
    </submittedName>
</protein>
<feature type="compositionally biased region" description="Basic and acidic residues" evidence="2">
    <location>
        <begin position="105"/>
        <end position="117"/>
    </location>
</feature>
<proteinExistence type="predicted"/>
<name>A0A6J5T2W6_9CAUD</name>
<feature type="region of interest" description="Disordered" evidence="2">
    <location>
        <begin position="1"/>
        <end position="126"/>
    </location>
</feature>
<feature type="compositionally biased region" description="Basic and acidic residues" evidence="2">
    <location>
        <begin position="17"/>
        <end position="47"/>
    </location>
</feature>
<evidence type="ECO:0000256" key="1">
    <source>
        <dbReference type="SAM" id="Coils"/>
    </source>
</evidence>
<feature type="compositionally biased region" description="Acidic residues" evidence="2">
    <location>
        <begin position="92"/>
        <end position="104"/>
    </location>
</feature>
<feature type="region of interest" description="Disordered" evidence="2">
    <location>
        <begin position="390"/>
        <end position="444"/>
    </location>
</feature>
<keyword evidence="1" id="KW-0175">Coiled coil</keyword>
<evidence type="ECO:0000256" key="2">
    <source>
        <dbReference type="SAM" id="MobiDB-lite"/>
    </source>
</evidence>
<dbReference type="EMBL" id="LR797503">
    <property type="protein sequence ID" value="CAB4221311.1"/>
    <property type="molecule type" value="Genomic_DNA"/>
</dbReference>
<organism evidence="3">
    <name type="scientific">uncultured Caudovirales phage</name>
    <dbReference type="NCBI Taxonomy" id="2100421"/>
    <lineage>
        <taxon>Viruses</taxon>
        <taxon>Duplodnaviria</taxon>
        <taxon>Heunggongvirae</taxon>
        <taxon>Uroviricota</taxon>
        <taxon>Caudoviricetes</taxon>
        <taxon>Peduoviridae</taxon>
        <taxon>Maltschvirus</taxon>
        <taxon>Maltschvirus maltsch</taxon>
    </lineage>
</organism>
<accession>A0A6J5T2W6</accession>
<gene>
    <name evidence="3" type="ORF">UFOVP1636_242</name>
</gene>